<accession>A0A9R1VC79</accession>
<keyword evidence="4" id="KW-1185">Reference proteome</keyword>
<gene>
    <name evidence="3" type="ORF">LSAT_V11C500268630</name>
</gene>
<evidence type="ECO:0000256" key="1">
    <source>
        <dbReference type="SAM" id="MobiDB-lite"/>
    </source>
</evidence>
<keyword evidence="2" id="KW-0472">Membrane</keyword>
<name>A0A9R1VC79_LACSA</name>
<proteinExistence type="predicted"/>
<sequence>MRRNNGAIGIPETFVHECYWLSTWRNMYSFKVDPINGRRMWIKSPCPTTLLPPKHRVPIGRPKKKRRKSATEKEDMIKGNTVSRAQKLLHVPNVTTKDTMPGLAKGSYQLLGRRREKRRMRKEKRRIKEKRMRKENRRRKEKRRIHCKLFYHVMLLFWLNYYVM</sequence>
<dbReference type="AlphaFoldDB" id="A0A9R1VC79"/>
<protein>
    <submittedName>
        <fullName evidence="3">Uncharacterized protein</fullName>
    </submittedName>
</protein>
<feature type="region of interest" description="Disordered" evidence="1">
    <location>
        <begin position="114"/>
        <end position="140"/>
    </location>
</feature>
<dbReference type="EMBL" id="NBSK02000005">
    <property type="protein sequence ID" value="KAJ0203450.1"/>
    <property type="molecule type" value="Genomic_DNA"/>
</dbReference>
<evidence type="ECO:0000313" key="4">
    <source>
        <dbReference type="Proteomes" id="UP000235145"/>
    </source>
</evidence>
<comment type="caution">
    <text evidence="3">The sequence shown here is derived from an EMBL/GenBank/DDBJ whole genome shotgun (WGS) entry which is preliminary data.</text>
</comment>
<keyword evidence="2" id="KW-0812">Transmembrane</keyword>
<evidence type="ECO:0000313" key="3">
    <source>
        <dbReference type="EMBL" id="KAJ0203450.1"/>
    </source>
</evidence>
<feature type="region of interest" description="Disordered" evidence="1">
    <location>
        <begin position="52"/>
        <end position="74"/>
    </location>
</feature>
<evidence type="ECO:0000256" key="2">
    <source>
        <dbReference type="SAM" id="Phobius"/>
    </source>
</evidence>
<reference evidence="3 4" key="1">
    <citation type="journal article" date="2017" name="Nat. Commun.">
        <title>Genome assembly with in vitro proximity ligation data and whole-genome triplication in lettuce.</title>
        <authorList>
            <person name="Reyes-Chin-Wo S."/>
            <person name="Wang Z."/>
            <person name="Yang X."/>
            <person name="Kozik A."/>
            <person name="Arikit S."/>
            <person name="Song C."/>
            <person name="Xia L."/>
            <person name="Froenicke L."/>
            <person name="Lavelle D.O."/>
            <person name="Truco M.J."/>
            <person name="Xia R."/>
            <person name="Zhu S."/>
            <person name="Xu C."/>
            <person name="Xu H."/>
            <person name="Xu X."/>
            <person name="Cox K."/>
            <person name="Korf I."/>
            <person name="Meyers B.C."/>
            <person name="Michelmore R.W."/>
        </authorList>
    </citation>
    <scope>NUCLEOTIDE SEQUENCE [LARGE SCALE GENOMIC DNA]</scope>
    <source>
        <strain evidence="4">cv. Salinas</strain>
        <tissue evidence="3">Seedlings</tissue>
    </source>
</reference>
<feature type="compositionally biased region" description="Basic residues" evidence="1">
    <location>
        <begin position="53"/>
        <end position="68"/>
    </location>
</feature>
<dbReference type="Proteomes" id="UP000235145">
    <property type="component" value="Unassembled WGS sequence"/>
</dbReference>
<feature type="transmembrane region" description="Helical" evidence="2">
    <location>
        <begin position="145"/>
        <end position="163"/>
    </location>
</feature>
<keyword evidence="2" id="KW-1133">Transmembrane helix</keyword>
<organism evidence="3 4">
    <name type="scientific">Lactuca sativa</name>
    <name type="common">Garden lettuce</name>
    <dbReference type="NCBI Taxonomy" id="4236"/>
    <lineage>
        <taxon>Eukaryota</taxon>
        <taxon>Viridiplantae</taxon>
        <taxon>Streptophyta</taxon>
        <taxon>Embryophyta</taxon>
        <taxon>Tracheophyta</taxon>
        <taxon>Spermatophyta</taxon>
        <taxon>Magnoliopsida</taxon>
        <taxon>eudicotyledons</taxon>
        <taxon>Gunneridae</taxon>
        <taxon>Pentapetalae</taxon>
        <taxon>asterids</taxon>
        <taxon>campanulids</taxon>
        <taxon>Asterales</taxon>
        <taxon>Asteraceae</taxon>
        <taxon>Cichorioideae</taxon>
        <taxon>Cichorieae</taxon>
        <taxon>Lactucinae</taxon>
        <taxon>Lactuca</taxon>
    </lineage>
</organism>